<name>A0ABR4BKX4_9LECA</name>
<proteinExistence type="predicted"/>
<keyword evidence="2" id="KW-1185">Reference proteome</keyword>
<protein>
    <submittedName>
        <fullName evidence="1">Uncharacterized protein</fullName>
    </submittedName>
</protein>
<dbReference type="EMBL" id="JBHFEH010000005">
    <property type="protein sequence ID" value="KAL2057409.1"/>
    <property type="molecule type" value="Genomic_DNA"/>
</dbReference>
<dbReference type="Proteomes" id="UP001590951">
    <property type="component" value="Unassembled WGS sequence"/>
</dbReference>
<accession>A0ABR4BKX4</accession>
<organism evidence="1 2">
    <name type="scientific">Lepraria finkii</name>
    <dbReference type="NCBI Taxonomy" id="1340010"/>
    <lineage>
        <taxon>Eukaryota</taxon>
        <taxon>Fungi</taxon>
        <taxon>Dikarya</taxon>
        <taxon>Ascomycota</taxon>
        <taxon>Pezizomycotina</taxon>
        <taxon>Lecanoromycetes</taxon>
        <taxon>OSLEUM clade</taxon>
        <taxon>Lecanoromycetidae</taxon>
        <taxon>Lecanorales</taxon>
        <taxon>Lecanorineae</taxon>
        <taxon>Stereocaulaceae</taxon>
        <taxon>Lepraria</taxon>
    </lineage>
</organism>
<sequence length="191" mass="21510">MQKLGIIDEEARELATLFWQERFKEIAPAADLLTSWGTLVLAEREDWPERAQVIGRLLRDMMEGEGDTRSVRCGLNSLMYLQWKGYAHTLSPALVANAGKHISWMLTMDEVMISKDELLTKVFGSGSIAHRKQIVAYLSSKGLELRWCSRFGFPVGAGIKAQCQRCVTRQCKNFEPGAHGCPMEDMDVVDD</sequence>
<reference evidence="1 2" key="1">
    <citation type="submission" date="2024-09" db="EMBL/GenBank/DDBJ databases">
        <title>Rethinking Asexuality: The Enigmatic Case of Functional Sexual Genes in Lepraria (Stereocaulaceae).</title>
        <authorList>
            <person name="Doellman M."/>
            <person name="Sun Y."/>
            <person name="Barcenas-Pena A."/>
            <person name="Lumbsch H.T."/>
            <person name="Grewe F."/>
        </authorList>
    </citation>
    <scope>NUCLEOTIDE SEQUENCE [LARGE SCALE GENOMIC DNA]</scope>
    <source>
        <strain evidence="1 2">Grewe 0041</strain>
    </source>
</reference>
<comment type="caution">
    <text evidence="1">The sequence shown here is derived from an EMBL/GenBank/DDBJ whole genome shotgun (WGS) entry which is preliminary data.</text>
</comment>
<evidence type="ECO:0000313" key="1">
    <source>
        <dbReference type="EMBL" id="KAL2057409.1"/>
    </source>
</evidence>
<evidence type="ECO:0000313" key="2">
    <source>
        <dbReference type="Proteomes" id="UP001590951"/>
    </source>
</evidence>
<gene>
    <name evidence="1" type="ORF">ABVK25_002462</name>
</gene>